<proteinExistence type="predicted"/>
<evidence type="ECO:0000313" key="1">
    <source>
        <dbReference type="EMBL" id="MCF2564814.1"/>
    </source>
</evidence>
<dbReference type="RefSeq" id="WP_301638686.1">
    <property type="nucleotide sequence ID" value="NZ_JADYTN010000041.1"/>
</dbReference>
<accession>A0ABS9CKV4</accession>
<reference evidence="1 2" key="1">
    <citation type="submission" date="2020-12" db="EMBL/GenBank/DDBJ databases">
        <title>Whole genome sequences of gut porcine anaerobes.</title>
        <authorList>
            <person name="Kubasova T."/>
            <person name="Jahodarova E."/>
            <person name="Rychlik I."/>
        </authorList>
    </citation>
    <scope>NUCLEOTIDE SEQUENCE [LARGE SCALE GENOMIC DNA]</scope>
    <source>
        <strain evidence="1 2">An925</strain>
    </source>
</reference>
<evidence type="ECO:0000313" key="2">
    <source>
        <dbReference type="Proteomes" id="UP001200470"/>
    </source>
</evidence>
<protein>
    <submittedName>
        <fullName evidence="1">Uncharacterized protein</fullName>
    </submittedName>
</protein>
<gene>
    <name evidence="1" type="ORF">I6E12_11975</name>
</gene>
<sequence>MRYGYDMYRYLIFAHKDLTEDYFVEKSGAIGGYAKELFQRIYKSIFSESMDVQYMYDTFFLAEYRDLAEFLKGYYQLEPEWANEIVDILNNRKELRLYEYDSLSAGENFDDFITSDEVYKRFEKLLMMSV</sequence>
<dbReference type="Proteomes" id="UP001200470">
    <property type="component" value="Unassembled WGS sequence"/>
</dbReference>
<name>A0ABS9CKV4_9BACT</name>
<comment type="caution">
    <text evidence="1">The sequence shown here is derived from an EMBL/GenBank/DDBJ whole genome shotgun (WGS) entry which is preliminary data.</text>
</comment>
<keyword evidence="2" id="KW-1185">Reference proteome</keyword>
<organism evidence="1 2">
    <name type="scientific">Xylanibacter brevis</name>
    <dbReference type="NCBI Taxonomy" id="83231"/>
    <lineage>
        <taxon>Bacteria</taxon>
        <taxon>Pseudomonadati</taxon>
        <taxon>Bacteroidota</taxon>
        <taxon>Bacteroidia</taxon>
        <taxon>Bacteroidales</taxon>
        <taxon>Prevotellaceae</taxon>
        <taxon>Xylanibacter</taxon>
    </lineage>
</organism>
<dbReference type="EMBL" id="JADYTN010000041">
    <property type="protein sequence ID" value="MCF2564814.1"/>
    <property type="molecule type" value="Genomic_DNA"/>
</dbReference>